<feature type="transmembrane region" description="Helical" evidence="8">
    <location>
        <begin position="65"/>
        <end position="84"/>
    </location>
</feature>
<dbReference type="GO" id="GO:0005886">
    <property type="term" value="C:plasma membrane"/>
    <property type="evidence" value="ECO:0007669"/>
    <property type="project" value="UniProtKB-SubCell"/>
</dbReference>
<keyword evidence="7 8" id="KW-0472">Membrane</keyword>
<keyword evidence="4" id="KW-0997">Cell inner membrane</keyword>
<protein>
    <recommendedName>
        <fullName evidence="11">TIGR01620 family protein</fullName>
    </recommendedName>
</protein>
<comment type="caution">
    <text evidence="9">The sequence shown here is derived from an EMBL/GenBank/DDBJ whole genome shotgun (WGS) entry which is preliminary data.</text>
</comment>
<evidence type="ECO:0008006" key="11">
    <source>
        <dbReference type="Google" id="ProtNLM"/>
    </source>
</evidence>
<evidence type="ECO:0000256" key="8">
    <source>
        <dbReference type="SAM" id="Phobius"/>
    </source>
</evidence>
<evidence type="ECO:0000313" key="9">
    <source>
        <dbReference type="EMBL" id="KRQ15524.1"/>
    </source>
</evidence>
<name>A0A0R3E628_9BRAD</name>
<dbReference type="PANTHER" id="PTHR39342:SF1">
    <property type="entry name" value="UPF0283 MEMBRANE PROTEIN YCJF"/>
    <property type="match status" value="1"/>
</dbReference>
<dbReference type="InterPro" id="IPR021147">
    <property type="entry name" value="DUF697"/>
</dbReference>
<keyword evidence="6 8" id="KW-1133">Transmembrane helix</keyword>
<proteinExistence type="inferred from homology"/>
<evidence type="ECO:0000256" key="4">
    <source>
        <dbReference type="ARBA" id="ARBA00022519"/>
    </source>
</evidence>
<keyword evidence="3" id="KW-1003">Cell membrane</keyword>
<accession>A0A0R3E628</accession>
<evidence type="ECO:0000256" key="1">
    <source>
        <dbReference type="ARBA" id="ARBA00004429"/>
    </source>
</evidence>
<dbReference type="RefSeq" id="WP_057744677.1">
    <property type="nucleotide sequence ID" value="NZ_LJYG01000042.1"/>
</dbReference>
<dbReference type="PANTHER" id="PTHR39342">
    <property type="entry name" value="UPF0283 MEMBRANE PROTEIN YCJF"/>
    <property type="match status" value="1"/>
</dbReference>
<evidence type="ECO:0000256" key="7">
    <source>
        <dbReference type="ARBA" id="ARBA00023136"/>
    </source>
</evidence>
<evidence type="ECO:0000313" key="10">
    <source>
        <dbReference type="Proteomes" id="UP000051936"/>
    </source>
</evidence>
<evidence type="ECO:0000256" key="2">
    <source>
        <dbReference type="ARBA" id="ARBA00008255"/>
    </source>
</evidence>
<sequence length="342" mass="36818">MNDRSKPRRPATFRLDDPDVIVTEADETSRLGRATIQITPEHDPQALPVPIETALPVRRGFRWGALFWSGVAGLTLLGTGLGVVRLIEDLFARNESLGFIGLALAFVTMLALAVVIGREAFGLARLATIEKLHARAAGVLLSDDRKESRAIVKDLIAIAHQNPQLARARAALESHGGEIIDGADMIRLAERELMSPLDAEARRLVSSAAQRVSIVTAVSPRALFDVLFVFVASLRLIRQLARLYGGRPGALGMIRLLRHVIAHLAITGGLAASDSLVQQMLGHGIAAKLSQRLGEGMLNGLLTARLGLAAIDVTRPLPFAALPPPKLSDLATDLLRKKEDED</sequence>
<evidence type="ECO:0000256" key="3">
    <source>
        <dbReference type="ARBA" id="ARBA00022475"/>
    </source>
</evidence>
<evidence type="ECO:0000256" key="6">
    <source>
        <dbReference type="ARBA" id="ARBA00022989"/>
    </source>
</evidence>
<gene>
    <name evidence="9" type="ORF">AOQ71_09030</name>
</gene>
<dbReference type="AlphaFoldDB" id="A0A0R3E628"/>
<dbReference type="EMBL" id="LJYG01000042">
    <property type="protein sequence ID" value="KRQ15524.1"/>
    <property type="molecule type" value="Genomic_DNA"/>
</dbReference>
<dbReference type="OrthoDB" id="9816060at2"/>
<dbReference type="Pfam" id="PF05128">
    <property type="entry name" value="DUF697"/>
    <property type="match status" value="1"/>
</dbReference>
<dbReference type="STRING" id="989370.AOQ71_09030"/>
<evidence type="ECO:0000256" key="5">
    <source>
        <dbReference type="ARBA" id="ARBA00022692"/>
    </source>
</evidence>
<keyword evidence="10" id="KW-1185">Reference proteome</keyword>
<feature type="transmembrane region" description="Helical" evidence="8">
    <location>
        <begin position="96"/>
        <end position="116"/>
    </location>
</feature>
<organism evidence="9 10">
    <name type="scientific">Bradyrhizobium manausense</name>
    <dbReference type="NCBI Taxonomy" id="989370"/>
    <lineage>
        <taxon>Bacteria</taxon>
        <taxon>Pseudomonadati</taxon>
        <taxon>Pseudomonadota</taxon>
        <taxon>Alphaproteobacteria</taxon>
        <taxon>Hyphomicrobiales</taxon>
        <taxon>Nitrobacteraceae</taxon>
        <taxon>Bradyrhizobium</taxon>
    </lineage>
</organism>
<comment type="subcellular location">
    <subcellularLocation>
        <location evidence="1">Cell inner membrane</location>
        <topology evidence="1">Multi-pass membrane protein</topology>
    </subcellularLocation>
</comment>
<dbReference type="Proteomes" id="UP000051936">
    <property type="component" value="Unassembled WGS sequence"/>
</dbReference>
<reference evidence="9 10" key="1">
    <citation type="submission" date="2015-09" db="EMBL/GenBank/DDBJ databases">
        <title>Draft Genome Sequence of Bradyrhizobium manausense Strain BR 3351T, a Novel Symbiotic Nitrogen-Fixing Alphaproteobacterium Isolated from Brazilian Amazon Rain Forest.</title>
        <authorList>
            <person name="De Araujo J.L."/>
            <person name="Zilli J.E."/>
        </authorList>
    </citation>
    <scope>NUCLEOTIDE SEQUENCE [LARGE SCALE GENOMIC DNA]</scope>
    <source>
        <strain evidence="9 10">BR3351</strain>
    </source>
</reference>
<dbReference type="InterPro" id="IPR006507">
    <property type="entry name" value="UPF0283"/>
</dbReference>
<comment type="similarity">
    <text evidence="2">Belongs to the UPF0283 family.</text>
</comment>
<keyword evidence="5 8" id="KW-0812">Transmembrane</keyword>
<dbReference type="NCBIfam" id="TIGR01620">
    <property type="entry name" value="hyp_HI0043"/>
    <property type="match status" value="1"/>
</dbReference>